<evidence type="ECO:0000313" key="3">
    <source>
        <dbReference type="Proteomes" id="UP000010846"/>
    </source>
</evidence>
<dbReference type="HOGENOM" id="CLU_131305_5_1_2"/>
<name>L0IFN9_HALRX</name>
<dbReference type="Proteomes" id="UP000010846">
    <property type="component" value="Chromosome"/>
</dbReference>
<evidence type="ECO:0000259" key="1">
    <source>
        <dbReference type="Pfam" id="PF24035"/>
    </source>
</evidence>
<dbReference type="Pfam" id="PF24035">
    <property type="entry name" value="DUF7344"/>
    <property type="match status" value="1"/>
</dbReference>
<keyword evidence="3" id="KW-1185">Reference proteome</keyword>
<proteinExistence type="predicted"/>
<dbReference type="AlphaFoldDB" id="L0IFN9"/>
<dbReference type="eggNOG" id="arCOG03828">
    <property type="taxonomic scope" value="Archaea"/>
</dbReference>
<organism evidence="2 3">
    <name type="scientific">Halovivax ruber (strain DSM 18193 / JCM 13892 / XH-70)</name>
    <dbReference type="NCBI Taxonomy" id="797302"/>
    <lineage>
        <taxon>Archaea</taxon>
        <taxon>Methanobacteriati</taxon>
        <taxon>Methanobacteriota</taxon>
        <taxon>Stenosarchaea group</taxon>
        <taxon>Halobacteria</taxon>
        <taxon>Halobacteriales</taxon>
        <taxon>Natrialbaceae</taxon>
        <taxon>Halovivax</taxon>
    </lineage>
</organism>
<dbReference type="GeneID" id="14376967"/>
<dbReference type="KEGG" id="hru:Halru_2459"/>
<feature type="domain" description="DUF7344" evidence="1">
    <location>
        <begin position="12"/>
        <end position="82"/>
    </location>
</feature>
<gene>
    <name evidence="2" type="ordered locus">Halru_2459</name>
</gene>
<dbReference type="STRING" id="797302.Halru_2459"/>
<protein>
    <recommendedName>
        <fullName evidence="1">DUF7344 domain-containing protein</fullName>
    </recommendedName>
</protein>
<dbReference type="EMBL" id="CP003050">
    <property type="protein sequence ID" value="AGB17041.1"/>
    <property type="molecule type" value="Genomic_DNA"/>
</dbReference>
<dbReference type="RefSeq" id="WP_015301644.1">
    <property type="nucleotide sequence ID" value="NC_019964.1"/>
</dbReference>
<reference evidence="2" key="1">
    <citation type="submission" date="2011-09" db="EMBL/GenBank/DDBJ databases">
        <title>Complete sequence of Halovivax ruber XH-70.</title>
        <authorList>
            <consortium name="US DOE Joint Genome Institute"/>
            <person name="Lucas S."/>
            <person name="Han J."/>
            <person name="Lapidus A."/>
            <person name="Cheng J.-F."/>
            <person name="Goodwin L."/>
            <person name="Pitluck S."/>
            <person name="Peters L."/>
            <person name="Mikhailova N."/>
            <person name="Davenport K."/>
            <person name="Detter J.C."/>
            <person name="Han C."/>
            <person name="Tapia R."/>
            <person name="Land M."/>
            <person name="Hauser L."/>
            <person name="Kyrpides N."/>
            <person name="Ivanova N."/>
            <person name="Pagani I."/>
            <person name="Sproer C."/>
            <person name="Anderson I."/>
            <person name="Woyke T."/>
        </authorList>
    </citation>
    <scope>NUCLEOTIDE SEQUENCE</scope>
    <source>
        <strain evidence="2">XH-70</strain>
    </source>
</reference>
<sequence length="112" mass="12009">MGNGTSVDQVMEALQNGHRRRVLTAIQEDAPLSVADATRSVAGDSDCGEGRAASVRVMLHHAHLPKLEAMDYICWDREDGTISEGPAWNEIAPFVQQGDGIASEPPVDLLGE</sequence>
<accession>L0IFN9</accession>
<dbReference type="InterPro" id="IPR055768">
    <property type="entry name" value="DUF7344"/>
</dbReference>
<evidence type="ECO:0000313" key="2">
    <source>
        <dbReference type="EMBL" id="AGB17041.1"/>
    </source>
</evidence>